<feature type="domain" description="Integrase catalytic" evidence="1">
    <location>
        <begin position="118"/>
        <end position="288"/>
    </location>
</feature>
<sequence length="294" mass="33059">MSLEELLDLYEEVRKDHPKLSLSSFAREADISFWKLRDARQQANLKAQRIAAKQDRQERIRNMALSYPTCGYRSLHSLLRKESRKTGQPCPGRHEVRLTLAQLNLNPPLPRRVRCKVAGVVPAVLWPAGRRIQIDATRFALGDGVSWAYVVLDVETRAVLNIHVVRSLSARSAVTALRGGIDELKKLGIEEPVVVMSDGGSDFTSHEFGAACDEVGTWARAKVSQKGGMGILERVNRTLKYEFIFRREPKSKAELSAECAEFRTWYNTVRPHSAMGYDCPWAKLLEVAESLKAA</sequence>
<dbReference type="RefSeq" id="WP_353544524.1">
    <property type="nucleotide sequence ID" value="NZ_BAABRN010000172.1"/>
</dbReference>
<dbReference type="PANTHER" id="PTHR46889:SF4">
    <property type="entry name" value="TRANSPOSASE INSO FOR INSERTION SEQUENCE ELEMENT IS911B-RELATED"/>
    <property type="match status" value="1"/>
</dbReference>
<protein>
    <recommendedName>
        <fullName evidence="1">Integrase catalytic domain-containing protein</fullName>
    </recommendedName>
</protein>
<dbReference type="InterPro" id="IPR050900">
    <property type="entry name" value="Transposase_IS3/IS150/IS904"/>
</dbReference>
<accession>A0ABP9VH65</accession>
<dbReference type="EMBL" id="BAABRN010000172">
    <property type="protein sequence ID" value="GAA5504557.1"/>
    <property type="molecule type" value="Genomic_DNA"/>
</dbReference>
<name>A0ABP9VH65_9DEIO</name>
<dbReference type="InterPro" id="IPR036397">
    <property type="entry name" value="RNaseH_sf"/>
</dbReference>
<dbReference type="InterPro" id="IPR001584">
    <property type="entry name" value="Integrase_cat-core"/>
</dbReference>
<dbReference type="SUPFAM" id="SSF53098">
    <property type="entry name" value="Ribonuclease H-like"/>
    <property type="match status" value="1"/>
</dbReference>
<keyword evidence="3" id="KW-1185">Reference proteome</keyword>
<organism evidence="2 3">
    <name type="scientific">Deinococcus xinjiangensis</name>
    <dbReference type="NCBI Taxonomy" id="457454"/>
    <lineage>
        <taxon>Bacteria</taxon>
        <taxon>Thermotogati</taxon>
        <taxon>Deinococcota</taxon>
        <taxon>Deinococci</taxon>
        <taxon>Deinococcales</taxon>
        <taxon>Deinococcaceae</taxon>
        <taxon>Deinococcus</taxon>
    </lineage>
</organism>
<comment type="caution">
    <text evidence="2">The sequence shown here is derived from an EMBL/GenBank/DDBJ whole genome shotgun (WGS) entry which is preliminary data.</text>
</comment>
<dbReference type="InterPro" id="IPR012337">
    <property type="entry name" value="RNaseH-like_sf"/>
</dbReference>
<dbReference type="Pfam" id="PF00665">
    <property type="entry name" value="rve"/>
    <property type="match status" value="1"/>
</dbReference>
<evidence type="ECO:0000313" key="2">
    <source>
        <dbReference type="EMBL" id="GAA5504557.1"/>
    </source>
</evidence>
<dbReference type="Proteomes" id="UP001458946">
    <property type="component" value="Unassembled WGS sequence"/>
</dbReference>
<dbReference type="Gene3D" id="3.30.420.10">
    <property type="entry name" value="Ribonuclease H-like superfamily/Ribonuclease H"/>
    <property type="match status" value="1"/>
</dbReference>
<reference evidence="2 3" key="1">
    <citation type="submission" date="2024-02" db="EMBL/GenBank/DDBJ databases">
        <title>Deinococcus xinjiangensis NBRC 107630.</title>
        <authorList>
            <person name="Ichikawa N."/>
            <person name="Katano-Makiyama Y."/>
            <person name="Hidaka K."/>
        </authorList>
    </citation>
    <scope>NUCLEOTIDE SEQUENCE [LARGE SCALE GENOMIC DNA]</scope>
    <source>
        <strain evidence="2 3">NBRC 107630</strain>
    </source>
</reference>
<dbReference type="Pfam" id="PF13683">
    <property type="entry name" value="rve_3"/>
    <property type="match status" value="1"/>
</dbReference>
<evidence type="ECO:0000313" key="3">
    <source>
        <dbReference type="Proteomes" id="UP001458946"/>
    </source>
</evidence>
<proteinExistence type="predicted"/>
<gene>
    <name evidence="2" type="ORF">Dxin01_04335</name>
</gene>
<dbReference type="PANTHER" id="PTHR46889">
    <property type="entry name" value="TRANSPOSASE INSF FOR INSERTION SEQUENCE IS3B-RELATED"/>
    <property type="match status" value="1"/>
</dbReference>
<evidence type="ECO:0000259" key="1">
    <source>
        <dbReference type="PROSITE" id="PS50994"/>
    </source>
</evidence>
<dbReference type="PROSITE" id="PS50994">
    <property type="entry name" value="INTEGRASE"/>
    <property type="match status" value="1"/>
</dbReference>